<evidence type="ECO:0000313" key="4">
    <source>
        <dbReference type="Proteomes" id="UP000012174"/>
    </source>
</evidence>
<dbReference type="Pfam" id="PF23865">
    <property type="entry name" value="DUF7223"/>
    <property type="match status" value="1"/>
</dbReference>
<keyword evidence="1" id="KW-0732">Signal</keyword>
<dbReference type="OMA" id="IKTIKCP"/>
<gene>
    <name evidence="3" type="ORF">UCREL1_3558</name>
</gene>
<dbReference type="OrthoDB" id="4733706at2759"/>
<dbReference type="eggNOG" id="ENOG502RV0S">
    <property type="taxonomic scope" value="Eukaryota"/>
</dbReference>
<proteinExistence type="predicted"/>
<dbReference type="AlphaFoldDB" id="M7SYK7"/>
<name>M7SYK7_EUTLA</name>
<dbReference type="InterPro" id="IPR055647">
    <property type="entry name" value="DUF7223"/>
</dbReference>
<keyword evidence="4" id="KW-1185">Reference proteome</keyword>
<feature type="chain" id="PRO_5004085401" description="DUF7223 domain-containing protein" evidence="1">
    <location>
        <begin position="21"/>
        <end position="502"/>
    </location>
</feature>
<evidence type="ECO:0000256" key="1">
    <source>
        <dbReference type="SAM" id="SignalP"/>
    </source>
</evidence>
<sequence length="502" mass="50713">MYFQPTIVFAASVLASAVSGTPLAASPIPRSDVEVVTPRRDLRTRSSSLMKRDANATFDLGFQVQNQVLFDGPALNLSVPLKLECVDCRTWGSVEAVTFIPDDIGDFLEDLTDFDLFNNANMSIVFNGVGAFVDLSVVASEAGSFTLPLFASQTPLGVAGPNFQLGVVFFVDLALGITGEVEANSGFQLTIPDGAAFTMALDPTVANTADFDGTMFSLLPLTIEAAANVTVALRLRVQAGIEFVGSPLLSAQALAGAFLNIPEIVLGEALSLGGNASCALSAFADVNINAGVFVDVGADIGLIEVGDFNPTLSTTFFQASVSTCFDGLIGGGGATTSALPYPNATATATATATAACPTDLVTETITTASMVALTSCALPVVNCPANMTQVIMADQTETITLSSCPVSVTQPPPPSPSNGTDVTTTVLTTVTTTLCGTGATAPAPGGAVLLTQLPTPITSALVVDPAVMPPAEATVTGVVGGGEVGGAGAGAGNATAHVTGMV</sequence>
<accession>M7SYK7</accession>
<organism evidence="3 4">
    <name type="scientific">Eutypa lata (strain UCR-EL1)</name>
    <name type="common">Grapevine dieback disease fungus</name>
    <name type="synonym">Eutypa armeniacae</name>
    <dbReference type="NCBI Taxonomy" id="1287681"/>
    <lineage>
        <taxon>Eukaryota</taxon>
        <taxon>Fungi</taxon>
        <taxon>Dikarya</taxon>
        <taxon>Ascomycota</taxon>
        <taxon>Pezizomycotina</taxon>
        <taxon>Sordariomycetes</taxon>
        <taxon>Xylariomycetidae</taxon>
        <taxon>Xylariales</taxon>
        <taxon>Diatrypaceae</taxon>
        <taxon>Eutypa</taxon>
    </lineage>
</organism>
<dbReference type="KEGG" id="ela:UCREL1_3558"/>
<evidence type="ECO:0000313" key="3">
    <source>
        <dbReference type="EMBL" id="EMR69417.1"/>
    </source>
</evidence>
<feature type="domain" description="DUF7223" evidence="2">
    <location>
        <begin position="79"/>
        <end position="307"/>
    </location>
</feature>
<evidence type="ECO:0000259" key="2">
    <source>
        <dbReference type="Pfam" id="PF23865"/>
    </source>
</evidence>
<dbReference type="HOGENOM" id="CLU_542944_0_0_1"/>
<protein>
    <recommendedName>
        <fullName evidence="2">DUF7223 domain-containing protein</fullName>
    </recommendedName>
</protein>
<feature type="signal peptide" evidence="1">
    <location>
        <begin position="1"/>
        <end position="20"/>
    </location>
</feature>
<reference evidence="4" key="1">
    <citation type="journal article" date="2013" name="Genome Announc.">
        <title>Draft genome sequence of the grapevine dieback fungus Eutypa lata UCR-EL1.</title>
        <authorList>
            <person name="Blanco-Ulate B."/>
            <person name="Rolshausen P.E."/>
            <person name="Cantu D."/>
        </authorList>
    </citation>
    <scope>NUCLEOTIDE SEQUENCE [LARGE SCALE GENOMIC DNA]</scope>
    <source>
        <strain evidence="4">UCR-EL1</strain>
    </source>
</reference>
<dbReference type="Proteomes" id="UP000012174">
    <property type="component" value="Unassembled WGS sequence"/>
</dbReference>
<dbReference type="EMBL" id="KB706089">
    <property type="protein sequence ID" value="EMR69417.1"/>
    <property type="molecule type" value="Genomic_DNA"/>
</dbReference>